<dbReference type="EMBL" id="JALHAT010000057">
    <property type="protein sequence ID" value="MCJ1962720.1"/>
    <property type="molecule type" value="Genomic_DNA"/>
</dbReference>
<keyword evidence="8" id="KW-0270">Exopolysaccharide synthesis</keyword>
<keyword evidence="5 9" id="KW-0812">Transmembrane</keyword>
<evidence type="ECO:0000256" key="5">
    <source>
        <dbReference type="ARBA" id="ARBA00022692"/>
    </source>
</evidence>
<evidence type="ECO:0000256" key="4">
    <source>
        <dbReference type="ARBA" id="ARBA00022679"/>
    </source>
</evidence>
<gene>
    <name evidence="11" type="ORF">MTR65_18695</name>
</gene>
<evidence type="ECO:0000256" key="3">
    <source>
        <dbReference type="ARBA" id="ARBA00022475"/>
    </source>
</evidence>
<comment type="subcellular location">
    <subcellularLocation>
        <location evidence="1">Cell membrane</location>
    </subcellularLocation>
</comment>
<dbReference type="PANTHER" id="PTHR30576:SF4">
    <property type="entry name" value="UNDECAPRENYL-PHOSPHATE GALACTOSE PHOSPHOTRANSFERASE"/>
    <property type="match status" value="1"/>
</dbReference>
<dbReference type="GO" id="GO:0016740">
    <property type="term" value="F:transferase activity"/>
    <property type="evidence" value="ECO:0007669"/>
    <property type="project" value="UniProtKB-KW"/>
</dbReference>
<comment type="similarity">
    <text evidence="2">Belongs to the bacterial sugar transferase family.</text>
</comment>
<evidence type="ECO:0000313" key="12">
    <source>
        <dbReference type="Proteomes" id="UP001162802"/>
    </source>
</evidence>
<reference evidence="11" key="1">
    <citation type="submission" date="2022-03" db="EMBL/GenBank/DDBJ databases">
        <title>Identification of a novel bacterium isolated from mangrove sediments.</title>
        <authorList>
            <person name="Pan X."/>
        </authorList>
    </citation>
    <scope>NUCLEOTIDE SEQUENCE</scope>
    <source>
        <strain evidence="11">B2637</strain>
    </source>
</reference>
<feature type="transmembrane region" description="Helical" evidence="9">
    <location>
        <begin position="54"/>
        <end position="77"/>
    </location>
</feature>
<evidence type="ECO:0000256" key="1">
    <source>
        <dbReference type="ARBA" id="ARBA00004236"/>
    </source>
</evidence>
<evidence type="ECO:0000259" key="10">
    <source>
        <dbReference type="Pfam" id="PF02397"/>
    </source>
</evidence>
<sequence>MSQKTYHTASGPLTGQPFALATGGGPLGGMGTASGPEPGAPSALQHAVWRLFDILIATAILVLIAPFLLLLTALLFLNDPGPVFYAHRRVGYRGRFFPCLKFRTMRTDGDEILRRYLAENPAAERELAVTCKLRDDPRVTAVGAILRKFSLDEFPQLFNVLAGQMSIVGPRPVVLSEVERYGRQFEVYCRVRPGLTGLWQISGRSDVSYATRVRMDIEYVCRKGLAFDLWLLFRTIPAVACSRGAY</sequence>
<evidence type="ECO:0000256" key="6">
    <source>
        <dbReference type="ARBA" id="ARBA00022989"/>
    </source>
</evidence>
<dbReference type="PANTHER" id="PTHR30576">
    <property type="entry name" value="COLANIC BIOSYNTHESIS UDP-GLUCOSE LIPID CARRIER TRANSFERASE"/>
    <property type="match status" value="1"/>
</dbReference>
<dbReference type="RefSeq" id="WP_243802877.1">
    <property type="nucleotide sequence ID" value="NZ_JALHAT010000057.1"/>
</dbReference>
<organism evidence="11 12">
    <name type="scientific">Novosphingobium mangrovi</name>
    <name type="common">ex Hu et al. 2023</name>
    <dbReference type="NCBI Taxonomy" id="2930094"/>
    <lineage>
        <taxon>Bacteria</taxon>
        <taxon>Pseudomonadati</taxon>
        <taxon>Pseudomonadota</taxon>
        <taxon>Alphaproteobacteria</taxon>
        <taxon>Sphingomonadales</taxon>
        <taxon>Sphingomonadaceae</taxon>
        <taxon>Novosphingobium</taxon>
    </lineage>
</organism>
<evidence type="ECO:0000256" key="2">
    <source>
        <dbReference type="ARBA" id="ARBA00006464"/>
    </source>
</evidence>
<keyword evidence="6 9" id="KW-1133">Transmembrane helix</keyword>
<accession>A0ABT0AHR5</accession>
<evidence type="ECO:0000256" key="7">
    <source>
        <dbReference type="ARBA" id="ARBA00023136"/>
    </source>
</evidence>
<evidence type="ECO:0000256" key="9">
    <source>
        <dbReference type="SAM" id="Phobius"/>
    </source>
</evidence>
<keyword evidence="12" id="KW-1185">Reference proteome</keyword>
<keyword evidence="7 9" id="KW-0472">Membrane</keyword>
<proteinExistence type="inferred from homology"/>
<dbReference type="Proteomes" id="UP001162802">
    <property type="component" value="Unassembled WGS sequence"/>
</dbReference>
<dbReference type="Pfam" id="PF02397">
    <property type="entry name" value="Bac_transf"/>
    <property type="match status" value="1"/>
</dbReference>
<dbReference type="InterPro" id="IPR003362">
    <property type="entry name" value="Bact_transf"/>
</dbReference>
<protein>
    <submittedName>
        <fullName evidence="11">Sugar transferase</fullName>
    </submittedName>
</protein>
<name>A0ABT0AHR5_9SPHN</name>
<evidence type="ECO:0000313" key="11">
    <source>
        <dbReference type="EMBL" id="MCJ1962720.1"/>
    </source>
</evidence>
<keyword evidence="3" id="KW-1003">Cell membrane</keyword>
<feature type="domain" description="Bacterial sugar transferase" evidence="10">
    <location>
        <begin position="50"/>
        <end position="239"/>
    </location>
</feature>
<keyword evidence="4 11" id="KW-0808">Transferase</keyword>
<comment type="caution">
    <text evidence="11">The sequence shown here is derived from an EMBL/GenBank/DDBJ whole genome shotgun (WGS) entry which is preliminary data.</text>
</comment>
<evidence type="ECO:0000256" key="8">
    <source>
        <dbReference type="ARBA" id="ARBA00023169"/>
    </source>
</evidence>